<gene>
    <name evidence="2" type="ORF">TNIN_53311</name>
</gene>
<accession>A0A8X6YPT1</accession>
<dbReference type="Proteomes" id="UP000886998">
    <property type="component" value="Unassembled WGS sequence"/>
</dbReference>
<evidence type="ECO:0000313" key="2">
    <source>
        <dbReference type="EMBL" id="GFY76930.1"/>
    </source>
</evidence>
<dbReference type="EMBL" id="BMAV01022232">
    <property type="protein sequence ID" value="GFY76930.1"/>
    <property type="molecule type" value="Genomic_DNA"/>
</dbReference>
<feature type="compositionally biased region" description="Basic and acidic residues" evidence="1">
    <location>
        <begin position="97"/>
        <end position="107"/>
    </location>
</feature>
<comment type="caution">
    <text evidence="2">The sequence shown here is derived from an EMBL/GenBank/DDBJ whole genome shotgun (WGS) entry which is preliminary data.</text>
</comment>
<proteinExistence type="predicted"/>
<evidence type="ECO:0000313" key="3">
    <source>
        <dbReference type="Proteomes" id="UP000886998"/>
    </source>
</evidence>
<reference evidence="2" key="1">
    <citation type="submission" date="2020-08" db="EMBL/GenBank/DDBJ databases">
        <title>Multicomponent nature underlies the extraordinary mechanical properties of spider dragline silk.</title>
        <authorList>
            <person name="Kono N."/>
            <person name="Nakamura H."/>
            <person name="Mori M."/>
            <person name="Yoshida Y."/>
            <person name="Ohtoshi R."/>
            <person name="Malay A.D."/>
            <person name="Moran D.A.P."/>
            <person name="Tomita M."/>
            <person name="Numata K."/>
            <person name="Arakawa K."/>
        </authorList>
    </citation>
    <scope>NUCLEOTIDE SEQUENCE</scope>
</reference>
<sequence length="141" mass="16067">MNKNYNSTNVDEDEEQLLDEDIRIGINTLYKLYIEKRQPSAGKKKKRILNDFYQAQSKAELPRGFDPLKTPSFPEMVSLPLDRTIPLAGTHLGGSASREEDKGDIHKGHQRRLLMGSEPSSLDTSDIFGKGTYLEREWSVR</sequence>
<evidence type="ECO:0000256" key="1">
    <source>
        <dbReference type="SAM" id="MobiDB-lite"/>
    </source>
</evidence>
<dbReference type="OrthoDB" id="10440518at2759"/>
<feature type="region of interest" description="Disordered" evidence="1">
    <location>
        <begin position="88"/>
        <end position="108"/>
    </location>
</feature>
<keyword evidence="3" id="KW-1185">Reference proteome</keyword>
<name>A0A8X6YPT1_9ARAC</name>
<dbReference type="AlphaFoldDB" id="A0A8X6YPT1"/>
<organism evidence="2 3">
    <name type="scientific">Trichonephila inaurata madagascariensis</name>
    <dbReference type="NCBI Taxonomy" id="2747483"/>
    <lineage>
        <taxon>Eukaryota</taxon>
        <taxon>Metazoa</taxon>
        <taxon>Ecdysozoa</taxon>
        <taxon>Arthropoda</taxon>
        <taxon>Chelicerata</taxon>
        <taxon>Arachnida</taxon>
        <taxon>Araneae</taxon>
        <taxon>Araneomorphae</taxon>
        <taxon>Entelegynae</taxon>
        <taxon>Araneoidea</taxon>
        <taxon>Nephilidae</taxon>
        <taxon>Trichonephila</taxon>
        <taxon>Trichonephila inaurata</taxon>
    </lineage>
</organism>
<protein>
    <submittedName>
        <fullName evidence="2">Uncharacterized protein</fullName>
    </submittedName>
</protein>